<dbReference type="OrthoDB" id="28815at10239"/>
<gene>
    <name evidence="2" type="ORF">SWZG_00225</name>
</gene>
<evidence type="ECO:0000313" key="3">
    <source>
        <dbReference type="Proteomes" id="UP000201252"/>
    </source>
</evidence>
<proteinExistence type="predicted"/>
<accession>M4QPM8</accession>
<dbReference type="Pfam" id="PF24225">
    <property type="entry name" value="DUF7441"/>
    <property type="match status" value="1"/>
</dbReference>
<dbReference type="Proteomes" id="UP000201252">
    <property type="component" value="Segment"/>
</dbReference>
<feature type="domain" description="DUF7441" evidence="1">
    <location>
        <begin position="4"/>
        <end position="70"/>
    </location>
</feature>
<dbReference type="InterPro" id="IPR055864">
    <property type="entry name" value="DUF7441"/>
</dbReference>
<keyword evidence="3" id="KW-1185">Reference proteome</keyword>
<evidence type="ECO:0000313" key="2">
    <source>
        <dbReference type="EMBL" id="AGH31731.1"/>
    </source>
</evidence>
<sequence>MSLIDPSDPLFFTESSSEPYDRHHYQIIKTNGMSLTVESWGEAQSLWWNTPSSFLSHIDVLDKKEVKGFK</sequence>
<evidence type="ECO:0000259" key="1">
    <source>
        <dbReference type="Pfam" id="PF24225"/>
    </source>
</evidence>
<organism evidence="2 3">
    <name type="scientific">Synechococcus phage S-SKS1</name>
    <dbReference type="NCBI Taxonomy" id="754042"/>
    <lineage>
        <taxon>Viruses</taxon>
        <taxon>Duplodnaviria</taxon>
        <taxon>Heunggongvirae</taxon>
        <taxon>Uroviricota</taxon>
        <taxon>Caudoviricetes</taxon>
        <taxon>Llyrvirus</taxon>
        <taxon>Llyrvirus SSKS1</taxon>
    </lineage>
</organism>
<protein>
    <recommendedName>
        <fullName evidence="1">DUF7441 domain-containing protein</fullName>
    </recommendedName>
</protein>
<dbReference type="KEGG" id="vg:15011136"/>
<dbReference type="RefSeq" id="YP_007674583.1">
    <property type="nucleotide sequence ID" value="NC_020851.1"/>
</dbReference>
<reference evidence="2 3" key="1">
    <citation type="submission" date="2010-10" db="EMBL/GenBank/DDBJ databases">
        <title>The Genome Sequence of Synechococcus phage S-SKS1.</title>
        <authorList>
            <consortium name="The Broad Institute Genome Sequencing Platform"/>
            <person name="Henn M.R."/>
            <person name="Clokie M."/>
            <person name="Levin J."/>
            <person name="Malboeuf C."/>
            <person name="Casali M."/>
            <person name="Russ C."/>
            <person name="Lennon N."/>
            <person name="Chapman S.B."/>
            <person name="Erlich R."/>
            <person name="Young S.K."/>
            <person name="Yandava C."/>
            <person name="Zeng Q."/>
            <person name="Alvarado L."/>
            <person name="Anderson S."/>
            <person name="Berlin A."/>
            <person name="Chen Z."/>
            <person name="Freedman E."/>
            <person name="Gellesch M."/>
            <person name="Goldberg J."/>
            <person name="Green L."/>
            <person name="Griggs A."/>
            <person name="Gujja S."/>
            <person name="Heilman E.R."/>
            <person name="Heiman D."/>
            <person name="Hollinger A."/>
            <person name="Howarth C."/>
            <person name="Larson L."/>
            <person name="Mehta T."/>
            <person name="Pearson M."/>
            <person name="Roberts A."/>
            <person name="Ryan E."/>
            <person name="Saif S."/>
            <person name="Shea T."/>
            <person name="Shenoy N."/>
            <person name="Sisk P."/>
            <person name="Stolte C."/>
            <person name="Sykes S."/>
            <person name="White J."/>
            <person name="Haas B."/>
            <person name="Nusbaum C."/>
            <person name="Birren B."/>
        </authorList>
    </citation>
    <scope>NUCLEOTIDE SEQUENCE [LARGE SCALE GENOMIC DNA]</scope>
</reference>
<dbReference type="GeneID" id="15011136"/>
<name>M4QPM8_9CAUD</name>
<dbReference type="EMBL" id="HQ633071">
    <property type="protein sequence ID" value="AGH31731.1"/>
    <property type="molecule type" value="Genomic_DNA"/>
</dbReference>